<feature type="non-terminal residue" evidence="2">
    <location>
        <position position="153"/>
    </location>
</feature>
<keyword evidence="3" id="KW-1185">Reference proteome</keyword>
<sequence>MARAGTSACAGTTEEASFPPVAPDREGLLSLNAPLCLVIEGQFRALTRGSPQGRRVLPGTAVSGHSSDLMGLEATEDSSVLIAELEDVRQAVAEGCQNRQTVLAELRGNRPPALWSVELMDHLALFLRNLPFFEDHELGLLRRLGRVMRFKVV</sequence>
<dbReference type="AlphaFoldDB" id="A0A813EJ29"/>
<gene>
    <name evidence="2" type="ORF">PGLA1383_LOCUS20378</name>
</gene>
<protein>
    <submittedName>
        <fullName evidence="2">Uncharacterized protein</fullName>
    </submittedName>
</protein>
<organism evidence="2 3">
    <name type="scientific">Polarella glacialis</name>
    <name type="common">Dinoflagellate</name>
    <dbReference type="NCBI Taxonomy" id="89957"/>
    <lineage>
        <taxon>Eukaryota</taxon>
        <taxon>Sar</taxon>
        <taxon>Alveolata</taxon>
        <taxon>Dinophyceae</taxon>
        <taxon>Suessiales</taxon>
        <taxon>Suessiaceae</taxon>
        <taxon>Polarella</taxon>
    </lineage>
</organism>
<evidence type="ECO:0000313" key="2">
    <source>
        <dbReference type="EMBL" id="CAE8602119.1"/>
    </source>
</evidence>
<accession>A0A813EJ29</accession>
<evidence type="ECO:0000256" key="1">
    <source>
        <dbReference type="SAM" id="MobiDB-lite"/>
    </source>
</evidence>
<evidence type="ECO:0000313" key="3">
    <source>
        <dbReference type="Proteomes" id="UP000654075"/>
    </source>
</evidence>
<proteinExistence type="predicted"/>
<name>A0A813EJ29_POLGL</name>
<feature type="region of interest" description="Disordered" evidence="1">
    <location>
        <begin position="1"/>
        <end position="21"/>
    </location>
</feature>
<dbReference type="EMBL" id="CAJNNV010013865">
    <property type="protein sequence ID" value="CAE8602119.1"/>
    <property type="molecule type" value="Genomic_DNA"/>
</dbReference>
<dbReference type="Proteomes" id="UP000654075">
    <property type="component" value="Unassembled WGS sequence"/>
</dbReference>
<comment type="caution">
    <text evidence="2">The sequence shown here is derived from an EMBL/GenBank/DDBJ whole genome shotgun (WGS) entry which is preliminary data.</text>
</comment>
<reference evidence="2" key="1">
    <citation type="submission" date="2021-02" db="EMBL/GenBank/DDBJ databases">
        <authorList>
            <person name="Dougan E. K."/>
            <person name="Rhodes N."/>
            <person name="Thang M."/>
            <person name="Chan C."/>
        </authorList>
    </citation>
    <scope>NUCLEOTIDE SEQUENCE</scope>
</reference>